<gene>
    <name evidence="3" type="ORF">SAMN05421630_109164</name>
</gene>
<dbReference type="RefSeq" id="WP_091808234.1">
    <property type="nucleotide sequence ID" value="NZ_CP016353.1"/>
</dbReference>
<dbReference type="AlphaFoldDB" id="A0A222VS80"/>
<organism evidence="3 4">
    <name type="scientific">Prauserella marina</name>
    <dbReference type="NCBI Taxonomy" id="530584"/>
    <lineage>
        <taxon>Bacteria</taxon>
        <taxon>Bacillati</taxon>
        <taxon>Actinomycetota</taxon>
        <taxon>Actinomycetes</taxon>
        <taxon>Pseudonocardiales</taxon>
        <taxon>Pseudonocardiaceae</taxon>
        <taxon>Prauserella</taxon>
    </lineage>
</organism>
<keyword evidence="4" id="KW-1185">Reference proteome</keyword>
<reference evidence="3 4" key="1">
    <citation type="submission" date="2016-10" db="EMBL/GenBank/DDBJ databases">
        <authorList>
            <person name="de Groot N.N."/>
        </authorList>
    </citation>
    <scope>NUCLEOTIDE SEQUENCE [LARGE SCALE GENOMIC DNA]</scope>
    <source>
        <strain evidence="3 4">CGMCC 4.5506</strain>
    </source>
</reference>
<dbReference type="OrthoDB" id="3700270at2"/>
<evidence type="ECO:0000313" key="4">
    <source>
        <dbReference type="Proteomes" id="UP000199494"/>
    </source>
</evidence>
<accession>A0A222VS80</accession>
<dbReference type="InterPro" id="IPR000794">
    <property type="entry name" value="Beta-ketoacyl_synthase"/>
</dbReference>
<dbReference type="Pfam" id="PF00109">
    <property type="entry name" value="ketoacyl-synt"/>
    <property type="match status" value="1"/>
</dbReference>
<dbReference type="PANTHER" id="PTHR11712:SF336">
    <property type="entry name" value="3-OXOACYL-[ACYL-CARRIER-PROTEIN] SYNTHASE, MITOCHONDRIAL"/>
    <property type="match status" value="1"/>
</dbReference>
<feature type="region of interest" description="Disordered" evidence="2">
    <location>
        <begin position="218"/>
        <end position="241"/>
    </location>
</feature>
<dbReference type="PANTHER" id="PTHR11712">
    <property type="entry name" value="POLYKETIDE SYNTHASE-RELATED"/>
    <property type="match status" value="1"/>
</dbReference>
<evidence type="ECO:0000256" key="2">
    <source>
        <dbReference type="SAM" id="MobiDB-lite"/>
    </source>
</evidence>
<dbReference type="InterPro" id="IPR014030">
    <property type="entry name" value="Ketoacyl_synth_N"/>
</dbReference>
<name>A0A222VS80_9PSEU</name>
<evidence type="ECO:0000256" key="1">
    <source>
        <dbReference type="ARBA" id="ARBA00022679"/>
    </source>
</evidence>
<sequence length="423" mass="44637">MVRTDREGVWKRLGIRGVGMVLPGVDRSCRDVKEFAGTVLSGRSAISPLDLTDSAVRVAGRVPEEFTEELDLPDAVIRRTPRAGRLAHAAVVDAMDNAGLTAREISDGRAVLILTSLQFSVQEVIRLMRRFDDQGPSGVGMRYWATATPGAIASMLCMNLGLDIPTFTLTGGCSVSLRGFELGANMVARGEVEHAIVVGVETPLEPLFLSSTAYQTRTGHRASSTSADPSDVRPHDEVQTGNAPAEGAMAFVLGPATEGDGNIEVAMLSSRNGGNNAMGLGDPVPYGRDLAGLLRSADVTFDDLACFCDFAEGNRELENFLCDTVDSLRDSLADDSPLYITSQEACYGHLPGAVGLLKVLSGLVMLDAERIAPTANLVTPYKRLPATPVVGEAAAFSRSARPTVLTAALSGGGDTTSVLLRTV</sequence>
<dbReference type="InterPro" id="IPR016039">
    <property type="entry name" value="Thiolase-like"/>
</dbReference>
<dbReference type="SUPFAM" id="SSF53901">
    <property type="entry name" value="Thiolase-like"/>
    <property type="match status" value="2"/>
</dbReference>
<dbReference type="Gene3D" id="3.40.47.10">
    <property type="match status" value="2"/>
</dbReference>
<dbReference type="InterPro" id="IPR020841">
    <property type="entry name" value="PKS_Beta-ketoAc_synthase_dom"/>
</dbReference>
<dbReference type="GO" id="GO:0006633">
    <property type="term" value="P:fatty acid biosynthetic process"/>
    <property type="evidence" value="ECO:0007669"/>
    <property type="project" value="TreeGrafter"/>
</dbReference>
<feature type="compositionally biased region" description="Polar residues" evidence="2">
    <location>
        <begin position="218"/>
        <end position="228"/>
    </location>
</feature>
<evidence type="ECO:0000313" key="3">
    <source>
        <dbReference type="EMBL" id="SDD51056.1"/>
    </source>
</evidence>
<keyword evidence="1" id="KW-0808">Transferase</keyword>
<dbReference type="EMBL" id="FMZE01000009">
    <property type="protein sequence ID" value="SDD51056.1"/>
    <property type="molecule type" value="Genomic_DNA"/>
</dbReference>
<dbReference type="KEGG" id="pmad:BAY61_19420"/>
<protein>
    <submittedName>
        <fullName evidence="3">Act minimal PKS ketosynthase (KS/KS alpha)</fullName>
    </submittedName>
</protein>
<dbReference type="GO" id="GO:0004315">
    <property type="term" value="F:3-oxoacyl-[acyl-carrier-protein] synthase activity"/>
    <property type="evidence" value="ECO:0007669"/>
    <property type="project" value="TreeGrafter"/>
</dbReference>
<dbReference type="PROSITE" id="PS52004">
    <property type="entry name" value="KS3_2"/>
    <property type="match status" value="1"/>
</dbReference>
<proteinExistence type="predicted"/>
<dbReference type="STRING" id="530584.SAMN05421630_109164"/>
<dbReference type="Proteomes" id="UP000199494">
    <property type="component" value="Unassembled WGS sequence"/>
</dbReference>